<dbReference type="AlphaFoldDB" id="A0A1Y5S4I5"/>
<keyword evidence="2" id="KW-0966">Cell projection</keyword>
<dbReference type="EMBL" id="FWFT01000002">
    <property type="protein sequence ID" value="SLN32176.1"/>
    <property type="molecule type" value="Genomic_DNA"/>
</dbReference>
<gene>
    <name evidence="2" type="ORF">PSJ8397_01506</name>
</gene>
<evidence type="ECO:0000259" key="1">
    <source>
        <dbReference type="Pfam" id="PF00700"/>
    </source>
</evidence>
<dbReference type="OrthoDB" id="7312911at2"/>
<reference evidence="2 3" key="1">
    <citation type="submission" date="2017-03" db="EMBL/GenBank/DDBJ databases">
        <authorList>
            <person name="Afonso C.L."/>
            <person name="Miller P.J."/>
            <person name="Scott M.A."/>
            <person name="Spackman E."/>
            <person name="Goraichik I."/>
            <person name="Dimitrov K.M."/>
            <person name="Suarez D.L."/>
            <person name="Swayne D.E."/>
        </authorList>
    </citation>
    <scope>NUCLEOTIDE SEQUENCE [LARGE SCALE GENOMIC DNA]</scope>
    <source>
        <strain evidence="2 3">CECT 8397</strain>
    </source>
</reference>
<organism evidence="2 3">
    <name type="scientific">Pseudooctadecabacter jejudonensis</name>
    <dbReference type="NCBI Taxonomy" id="1391910"/>
    <lineage>
        <taxon>Bacteria</taxon>
        <taxon>Pseudomonadati</taxon>
        <taxon>Pseudomonadota</taxon>
        <taxon>Alphaproteobacteria</taxon>
        <taxon>Rhodobacterales</taxon>
        <taxon>Paracoccaceae</taxon>
        <taxon>Pseudooctadecabacter</taxon>
    </lineage>
</organism>
<evidence type="ECO:0000313" key="2">
    <source>
        <dbReference type="EMBL" id="SLN32176.1"/>
    </source>
</evidence>
<dbReference type="Proteomes" id="UP000193623">
    <property type="component" value="Unassembled WGS sequence"/>
</dbReference>
<dbReference type="RefSeq" id="WP_085863940.1">
    <property type="nucleotide sequence ID" value="NZ_FWFT01000002.1"/>
</dbReference>
<keyword evidence="2" id="KW-0969">Cilium</keyword>
<dbReference type="Pfam" id="PF00700">
    <property type="entry name" value="Flagellin_C"/>
    <property type="match status" value="1"/>
</dbReference>
<accession>A0A1Y5S4I5</accession>
<keyword evidence="2" id="KW-0282">Flagellum</keyword>
<feature type="domain" description="Flagellin C-terminal" evidence="1">
    <location>
        <begin position="259"/>
        <end position="334"/>
    </location>
</feature>
<dbReference type="SUPFAM" id="SSF64518">
    <property type="entry name" value="Phase 1 flagellin"/>
    <property type="match status" value="1"/>
</dbReference>
<name>A0A1Y5S4I5_9RHOB</name>
<protein>
    <submittedName>
        <fullName evidence="2">Flagellar hook-associated protein FlgL</fullName>
    </submittedName>
</protein>
<sequence>MSFSTLGDMRQSFQINQTSVRLKSQLDTLVSELTSGQKEDLTQHLGVQQSQVTGLDRKLDLLDRFAASNTQTGQTLTAMQSVLSTLEDQRLSASNALLPINVSSTPQQVSTAAQNARLSFEATIEGLNTRLGAQTLFAGTSVNSPALGDPGTILAAINATVAGASTVGEVEARIDAWFDDPAGGFESIAYLGGTENQIKPVDENEDATISLRADDSMVRDLLKALTKGLIVDETSLSLSRAEKQDLQQRAGIDLVSVSADLANTQARLGQIESQVEEASVRIAAQQTSFGMARNDLVQADPFETATRLDALQVQLETHYTLTARLSRLSLTEYLR</sequence>
<proteinExistence type="predicted"/>
<dbReference type="InterPro" id="IPR046358">
    <property type="entry name" value="Flagellin_C"/>
</dbReference>
<keyword evidence="3" id="KW-1185">Reference proteome</keyword>
<evidence type="ECO:0000313" key="3">
    <source>
        <dbReference type="Proteomes" id="UP000193623"/>
    </source>
</evidence>